<proteinExistence type="predicted"/>
<dbReference type="AlphaFoldDB" id="A0A939T9M9"/>
<organism evidence="1 2">
    <name type="scientific">Actinomadura barringtoniae</name>
    <dbReference type="NCBI Taxonomy" id="1427535"/>
    <lineage>
        <taxon>Bacteria</taxon>
        <taxon>Bacillati</taxon>
        <taxon>Actinomycetota</taxon>
        <taxon>Actinomycetes</taxon>
        <taxon>Streptosporangiales</taxon>
        <taxon>Thermomonosporaceae</taxon>
        <taxon>Actinomadura</taxon>
    </lineage>
</organism>
<gene>
    <name evidence="1" type="ORF">J4573_13610</name>
</gene>
<comment type="caution">
    <text evidence="1">The sequence shown here is derived from an EMBL/GenBank/DDBJ whole genome shotgun (WGS) entry which is preliminary data.</text>
</comment>
<dbReference type="RefSeq" id="WP_208255793.1">
    <property type="nucleotide sequence ID" value="NZ_JAGEOJ010000005.1"/>
</dbReference>
<accession>A0A939T9M9</accession>
<protein>
    <submittedName>
        <fullName evidence="1">Uncharacterized protein</fullName>
    </submittedName>
</protein>
<name>A0A939T9M9_9ACTN</name>
<evidence type="ECO:0000313" key="1">
    <source>
        <dbReference type="EMBL" id="MBO2448135.1"/>
    </source>
</evidence>
<reference evidence="1" key="1">
    <citation type="submission" date="2021-03" db="EMBL/GenBank/DDBJ databases">
        <authorList>
            <person name="Kanchanasin P."/>
            <person name="Saeng-In P."/>
            <person name="Phongsopitanun W."/>
            <person name="Yuki M."/>
            <person name="Kudo T."/>
            <person name="Ohkuma M."/>
            <person name="Tanasupawat S."/>
        </authorList>
    </citation>
    <scope>NUCLEOTIDE SEQUENCE</scope>
    <source>
        <strain evidence="1">GKU 128</strain>
    </source>
</reference>
<dbReference type="Proteomes" id="UP000669179">
    <property type="component" value="Unassembled WGS sequence"/>
</dbReference>
<evidence type="ECO:0000313" key="2">
    <source>
        <dbReference type="Proteomes" id="UP000669179"/>
    </source>
</evidence>
<sequence length="64" mass="7508">MFHNDIVYSVMQERVRDMQAEARADHDAAAVRKARKYWESRVVNALTVRRSRKAQQAHRPATAR</sequence>
<keyword evidence="2" id="KW-1185">Reference proteome</keyword>
<dbReference type="EMBL" id="JAGEOJ010000005">
    <property type="protein sequence ID" value="MBO2448135.1"/>
    <property type="molecule type" value="Genomic_DNA"/>
</dbReference>